<dbReference type="InterPro" id="IPR001251">
    <property type="entry name" value="CRAL-TRIO_dom"/>
</dbReference>
<dbReference type="Proteomes" id="UP000515125">
    <property type="component" value="Unplaced"/>
</dbReference>
<dbReference type="AlphaFoldDB" id="A0A6P6S1R5"/>
<protein>
    <submittedName>
        <fullName evidence="3">Uncharacterized protein LOC34620542</fullName>
    </submittedName>
</protein>
<dbReference type="Pfam" id="PF00650">
    <property type="entry name" value="CRAL_TRIO"/>
    <property type="match status" value="1"/>
</dbReference>
<accession>A0A6P6S1R5</accession>
<gene>
    <name evidence="3" type="primary">LOC34620542</name>
</gene>
<dbReference type="SUPFAM" id="SSF52087">
    <property type="entry name" value="CRAL/TRIO domain"/>
    <property type="match status" value="1"/>
</dbReference>
<keyword evidence="2" id="KW-1185">Reference proteome</keyword>
<dbReference type="Gene3D" id="3.40.525.10">
    <property type="entry name" value="CRAL-TRIO lipid binding domain"/>
    <property type="match status" value="1"/>
</dbReference>
<evidence type="ECO:0000313" key="3">
    <source>
        <dbReference type="RefSeq" id="XP_026193744.1"/>
    </source>
</evidence>
<dbReference type="PANTHER" id="PTHR46818:SF1">
    <property type="entry name" value="CHROMOSOME UNDETERMINED SCAFFOLD_125, WHOLE GENOME SHOTGUN SEQUENCE"/>
    <property type="match status" value="1"/>
</dbReference>
<dbReference type="GeneID" id="34620542"/>
<dbReference type="InterPro" id="IPR036865">
    <property type="entry name" value="CRAL-TRIO_dom_sf"/>
</dbReference>
<evidence type="ECO:0000313" key="2">
    <source>
        <dbReference type="Proteomes" id="UP000515125"/>
    </source>
</evidence>
<reference evidence="3" key="1">
    <citation type="submission" date="2025-08" db="UniProtKB">
        <authorList>
            <consortium name="RefSeq"/>
        </authorList>
    </citation>
    <scope>IDENTIFICATION</scope>
</reference>
<proteinExistence type="predicted"/>
<dbReference type="RefSeq" id="XP_026193744.1">
    <property type="nucleotide sequence ID" value="XM_026337959.1"/>
</dbReference>
<dbReference type="PANTHER" id="PTHR46818">
    <property type="entry name" value="DOMAIN-CONTAINING PROTEIN, PUTATIVE-RELATED"/>
    <property type="match status" value="1"/>
</dbReference>
<dbReference type="OrthoDB" id="75724at2759"/>
<feature type="domain" description="CRAL-TRIO" evidence="1">
    <location>
        <begin position="121"/>
        <end position="214"/>
    </location>
</feature>
<sequence>MSSSPSPSPCSAGSDYSTEYFQDAVSQQMSVEGSPLEDGLIPREALAYCPKPSDILKARHMRLVSTQPNPGSHPTRLIFGDLDLIPQELEGLREVRKLMARDEDLHSSPIFADDRYAIRFLQGNDWDASRCIVDMKRHLQWRSQNLPIQRSAVEPALGEVMPVVIYWLEFTLAKLLVKNKVEQWRVIIDLEDCSITSAPIGILKHVCDTLTEEFLSAISRNQIEERYGGTCPNVKNFSWPVMPPGPYGSPLRT</sequence>
<dbReference type="SUPFAM" id="SSF46938">
    <property type="entry name" value="CRAL/TRIO N-terminal domain"/>
    <property type="match status" value="1"/>
</dbReference>
<evidence type="ECO:0000259" key="1">
    <source>
        <dbReference type="Pfam" id="PF00650"/>
    </source>
</evidence>
<dbReference type="InterPro" id="IPR036273">
    <property type="entry name" value="CRAL/TRIO_N_dom_sf"/>
</dbReference>
<name>A0A6P6S1R5_9EIME</name>
<organism evidence="2 3">
    <name type="scientific">Cyclospora cayetanensis</name>
    <dbReference type="NCBI Taxonomy" id="88456"/>
    <lineage>
        <taxon>Eukaryota</taxon>
        <taxon>Sar</taxon>
        <taxon>Alveolata</taxon>
        <taxon>Apicomplexa</taxon>
        <taxon>Conoidasida</taxon>
        <taxon>Coccidia</taxon>
        <taxon>Eucoccidiorida</taxon>
        <taxon>Eimeriorina</taxon>
        <taxon>Eimeriidae</taxon>
        <taxon>Cyclospora</taxon>
    </lineage>
</organism>